<proteinExistence type="predicted"/>
<dbReference type="InterPro" id="IPR001343">
    <property type="entry name" value="Hemolysn_Ca-bd"/>
</dbReference>
<dbReference type="InterPro" id="IPR011049">
    <property type="entry name" value="Serralysin-like_metalloprot_C"/>
</dbReference>
<dbReference type="Proteomes" id="UP000617355">
    <property type="component" value="Unassembled WGS sequence"/>
</dbReference>
<dbReference type="EMBL" id="BMGI01000001">
    <property type="protein sequence ID" value="GGD20047.1"/>
    <property type="molecule type" value="Genomic_DNA"/>
</dbReference>
<comment type="caution">
    <text evidence="2">The sequence shown here is derived from an EMBL/GenBank/DDBJ whole genome shotgun (WGS) entry which is preliminary data.</text>
</comment>
<dbReference type="InterPro" id="IPR018511">
    <property type="entry name" value="Hemolysin-typ_Ca-bd_CS"/>
</dbReference>
<sequence>MTFALVLIGLLPVMFMFDWFTESDGGSDADGDESPRAGNAGQASGGPNGDFIAAGEDAGASFFELAGLGSGADPLDPLPPNSDDDEPFEGDEVDPDEVLAPVEEDEDPFEGAEIDPDDVLSPVDEPGEAYAGGGSALQDLMAGETDFSAGVDMLGDRVGETGETVLGPDDNLFAARDDGAPGTGGGGLSDWDGTPILSDDAPIAVIDGGAGNDEIALGDDAGYAFGGEGDDTLRAGEGMAALFGGDGGDVIEGHETGLGLWADGGEGSDTITGGAADDTLFGGVHNANGAGVRDDDVIDGGAGDDRIAGGYGADTLNGGVGDDVINHLGRLEEEIHWERHDFSWHIDNDADTLDGGDGHDTLIMDRADTATGGAGSDVFWVYFDGASGAGAAQITDFAIGQDFLRVTLNPMIDHGDMALDVSPSDDGLDGVVRVNGETVAILQGTPGASPADVYVEVVDNIFVP</sequence>
<evidence type="ECO:0008006" key="4">
    <source>
        <dbReference type="Google" id="ProtNLM"/>
    </source>
</evidence>
<dbReference type="SUPFAM" id="SSF51120">
    <property type="entry name" value="beta-Roll"/>
    <property type="match status" value="1"/>
</dbReference>
<evidence type="ECO:0000256" key="1">
    <source>
        <dbReference type="SAM" id="MobiDB-lite"/>
    </source>
</evidence>
<dbReference type="Pfam" id="PF00353">
    <property type="entry name" value="HemolysinCabind"/>
    <property type="match status" value="4"/>
</dbReference>
<accession>A0ABQ1QB52</accession>
<reference evidence="3" key="1">
    <citation type="journal article" date="2019" name="Int. J. Syst. Evol. Microbiol.">
        <title>The Global Catalogue of Microorganisms (GCM) 10K type strain sequencing project: providing services to taxonomists for standard genome sequencing and annotation.</title>
        <authorList>
            <consortium name="The Broad Institute Genomics Platform"/>
            <consortium name="The Broad Institute Genome Sequencing Center for Infectious Disease"/>
            <person name="Wu L."/>
            <person name="Ma J."/>
        </authorList>
    </citation>
    <scope>NUCLEOTIDE SEQUENCE [LARGE SCALE GENOMIC DNA]</scope>
    <source>
        <strain evidence="3">CGMCC 1.12922</strain>
    </source>
</reference>
<feature type="compositionally biased region" description="Acidic residues" evidence="1">
    <location>
        <begin position="82"/>
        <end position="118"/>
    </location>
</feature>
<feature type="region of interest" description="Disordered" evidence="1">
    <location>
        <begin position="25"/>
        <end position="134"/>
    </location>
</feature>
<dbReference type="PROSITE" id="PS00330">
    <property type="entry name" value="HEMOLYSIN_CALCIUM"/>
    <property type="match status" value="2"/>
</dbReference>
<name>A0ABQ1QB52_9RHOB</name>
<gene>
    <name evidence="2" type="ORF">GCM10011358_00800</name>
</gene>
<dbReference type="PRINTS" id="PR00313">
    <property type="entry name" value="CABNDNGRPT"/>
</dbReference>
<evidence type="ECO:0000313" key="3">
    <source>
        <dbReference type="Proteomes" id="UP000617355"/>
    </source>
</evidence>
<dbReference type="Gene3D" id="2.150.10.10">
    <property type="entry name" value="Serralysin-like metalloprotease, C-terminal"/>
    <property type="match status" value="2"/>
</dbReference>
<keyword evidence="3" id="KW-1185">Reference proteome</keyword>
<organism evidence="2 3">
    <name type="scientific">Sinisalibacter lacisalsi</name>
    <dbReference type="NCBI Taxonomy" id="1526570"/>
    <lineage>
        <taxon>Bacteria</taxon>
        <taxon>Pseudomonadati</taxon>
        <taxon>Pseudomonadota</taxon>
        <taxon>Alphaproteobacteria</taxon>
        <taxon>Rhodobacterales</taxon>
        <taxon>Roseobacteraceae</taxon>
        <taxon>Sinisalibacter</taxon>
    </lineage>
</organism>
<evidence type="ECO:0000313" key="2">
    <source>
        <dbReference type="EMBL" id="GGD20047.1"/>
    </source>
</evidence>
<protein>
    <recommendedName>
        <fullName evidence="4">Calcium-binding protein</fullName>
    </recommendedName>
</protein>